<name>A0A1X0QK04_9MICR</name>
<dbReference type="PANTHER" id="PTHR22812">
    <property type="entry name" value="CHROMOBOX PROTEIN"/>
    <property type="match status" value="1"/>
</dbReference>
<evidence type="ECO:0000259" key="3">
    <source>
        <dbReference type="PROSITE" id="PS50013"/>
    </source>
</evidence>
<dbReference type="VEuPathDB" id="MicrosporidiaDB:A0H76_2262"/>
<protein>
    <submittedName>
        <fullName evidence="4">HP1</fullName>
    </submittedName>
</protein>
<organism evidence="4 5">
    <name type="scientific">Hepatospora eriocheir</name>
    <dbReference type="NCBI Taxonomy" id="1081669"/>
    <lineage>
        <taxon>Eukaryota</taxon>
        <taxon>Fungi</taxon>
        <taxon>Fungi incertae sedis</taxon>
        <taxon>Microsporidia</taxon>
        <taxon>Hepatosporidae</taxon>
        <taxon>Hepatospora</taxon>
    </lineage>
</organism>
<dbReference type="Pfam" id="PF00385">
    <property type="entry name" value="Chromo"/>
    <property type="match status" value="1"/>
</dbReference>
<dbReference type="GO" id="GO:0005634">
    <property type="term" value="C:nucleus"/>
    <property type="evidence" value="ECO:0007669"/>
    <property type="project" value="UniProtKB-SubCell"/>
</dbReference>
<dbReference type="Proteomes" id="UP000192501">
    <property type="component" value="Unassembled WGS sequence"/>
</dbReference>
<dbReference type="PROSITE" id="PS50013">
    <property type="entry name" value="CHROMO_2"/>
    <property type="match status" value="1"/>
</dbReference>
<accession>A0A1X0QK04</accession>
<sequence length="148" mass="17617">MSFIQNKISNEEDCLSDGVYEVEKIIDNRIVNGKNQYKIKWYGYPESESTWEFKENLFYEKMLEEYHNSKTFNKKKKTEEVVFNQIVTCEWEDHILRIVAIAISPSGTKEVEYENKDGTKGVCDAVEFRYKAPIKLIEFYEEHLNFTE</sequence>
<dbReference type="Gene3D" id="2.40.50.40">
    <property type="match status" value="2"/>
</dbReference>
<dbReference type="SUPFAM" id="SSF54160">
    <property type="entry name" value="Chromo domain-like"/>
    <property type="match status" value="1"/>
</dbReference>
<dbReference type="InterPro" id="IPR051219">
    <property type="entry name" value="Heterochromatin_chromo-domain"/>
</dbReference>
<dbReference type="EMBL" id="LTAI01000064">
    <property type="protein sequence ID" value="ORE00102.1"/>
    <property type="molecule type" value="Genomic_DNA"/>
</dbReference>
<evidence type="ECO:0000256" key="2">
    <source>
        <dbReference type="ARBA" id="ARBA00023242"/>
    </source>
</evidence>
<dbReference type="InterPro" id="IPR008251">
    <property type="entry name" value="Chromo_shadow_dom"/>
</dbReference>
<dbReference type="InterPro" id="IPR016197">
    <property type="entry name" value="Chromo-like_dom_sf"/>
</dbReference>
<gene>
    <name evidence="4" type="primary">HP1</name>
    <name evidence="4" type="ORF">A0H76_2262</name>
</gene>
<dbReference type="PRINTS" id="PR00504">
    <property type="entry name" value="CHROMODOMAIN"/>
</dbReference>
<evidence type="ECO:0000313" key="4">
    <source>
        <dbReference type="EMBL" id="ORE00102.1"/>
    </source>
</evidence>
<dbReference type="AlphaFoldDB" id="A0A1X0QK04"/>
<dbReference type="VEuPathDB" id="MicrosporidiaDB:HERIO_2193"/>
<comment type="caution">
    <text evidence="4">The sequence shown here is derived from an EMBL/GenBank/DDBJ whole genome shotgun (WGS) entry which is preliminary data.</text>
</comment>
<dbReference type="InterPro" id="IPR023780">
    <property type="entry name" value="Chromo_domain"/>
</dbReference>
<dbReference type="CDD" id="cd00024">
    <property type="entry name" value="CD_CSD"/>
    <property type="match status" value="1"/>
</dbReference>
<dbReference type="InterPro" id="IPR017984">
    <property type="entry name" value="Chromo_dom_subgr"/>
</dbReference>
<reference evidence="4 5" key="1">
    <citation type="journal article" date="2017" name="Environ. Microbiol.">
        <title>Decay of the glycolytic pathway and adaptation to intranuclear parasitism within Enterocytozoonidae microsporidia.</title>
        <authorList>
            <person name="Wiredu Boakye D."/>
            <person name="Jaroenlak P."/>
            <person name="Prachumwat A."/>
            <person name="Williams T.A."/>
            <person name="Bateman K.S."/>
            <person name="Itsathitphaisarn O."/>
            <person name="Sritunyalucksana K."/>
            <person name="Paszkiewicz K.H."/>
            <person name="Moore K.A."/>
            <person name="Stentiford G.D."/>
            <person name="Williams B.A."/>
        </authorList>
    </citation>
    <scope>NUCLEOTIDE SEQUENCE [LARGE SCALE GENOMIC DNA]</scope>
    <source>
        <strain evidence="5">canceri</strain>
    </source>
</reference>
<dbReference type="InterPro" id="IPR000953">
    <property type="entry name" value="Chromo/chromo_shadow_dom"/>
</dbReference>
<feature type="domain" description="Chromo" evidence="3">
    <location>
        <begin position="20"/>
        <end position="78"/>
    </location>
</feature>
<keyword evidence="2" id="KW-0539">Nucleus</keyword>
<evidence type="ECO:0000256" key="1">
    <source>
        <dbReference type="ARBA" id="ARBA00004123"/>
    </source>
</evidence>
<dbReference type="Pfam" id="PF01393">
    <property type="entry name" value="Chromo_shadow"/>
    <property type="match status" value="1"/>
</dbReference>
<evidence type="ECO:0000313" key="5">
    <source>
        <dbReference type="Proteomes" id="UP000192501"/>
    </source>
</evidence>
<proteinExistence type="predicted"/>
<dbReference type="SMART" id="SM00298">
    <property type="entry name" value="CHROMO"/>
    <property type="match status" value="1"/>
</dbReference>
<comment type="subcellular location">
    <subcellularLocation>
        <location evidence="1">Nucleus</location>
    </subcellularLocation>
</comment>